<dbReference type="Gene3D" id="3.40.50.12780">
    <property type="entry name" value="N-terminal domain of ligase-like"/>
    <property type="match status" value="1"/>
</dbReference>
<comment type="subcellular location">
    <subcellularLocation>
        <location evidence="1">Peroxisome</location>
    </subcellularLocation>
</comment>
<dbReference type="Gene3D" id="3.30.300.30">
    <property type="match status" value="1"/>
</dbReference>
<dbReference type="PROSITE" id="PS00455">
    <property type="entry name" value="AMP_BINDING"/>
    <property type="match status" value="1"/>
</dbReference>
<evidence type="ECO:0000313" key="7">
    <source>
        <dbReference type="EMBL" id="KAL0832078.1"/>
    </source>
</evidence>
<accession>A0ABD0T242</accession>
<evidence type="ECO:0000256" key="1">
    <source>
        <dbReference type="ARBA" id="ARBA00004275"/>
    </source>
</evidence>
<evidence type="ECO:0000256" key="4">
    <source>
        <dbReference type="ARBA" id="ARBA00023140"/>
    </source>
</evidence>
<sequence length="529" mass="59651">MFNNKKYVFGDQNVQVPAHLNFGKFILDRLRLRKDEVALEYAETGEKMSYKELTQFAVNLAVGLAELGVGVGDTVAVGSEKRNEFISTVLGIIFTGATYTPLDLKSGRAVLKHKLTITQPKYFICSNLFWNTYSDILKSFECIKTFITLDVDVIESVIPVKTLVSKNVNVDLFEPMRVQGQTEVAFILYSSGTTGLPKGVQLTHLNCILNSLADDFKDESLKTVFLYGEWYHNYDTFMTYKFLYMGRKIVYVKEPSPLSFLRCVQNHQVDIAMIVPSLVGYLSKSDEVKNYNLDSLKIIYSRSSPLHFKTIETVKKRLPKLKNILQGYGMTECGEPTSESWAIKGPKPGSVGMASPGITSKVVDPEKNEILGPNQRGEIRLRGPVFMKGYIGVDPSTYLDDEGFFKTGDLGYYDEDKYFFIVDRIKEIICYDGNKVAPLELEAVLQLHPAVKEAGVVGKPVPDYGEEPTAFVVRQPGFDVTEEELLKFVALEVSPYMQLRGGVKFLEEIPRNSRGKILRRRLRELLSEV</sequence>
<evidence type="ECO:0008006" key="9">
    <source>
        <dbReference type="Google" id="ProtNLM"/>
    </source>
</evidence>
<evidence type="ECO:0000256" key="3">
    <source>
        <dbReference type="ARBA" id="ARBA00022598"/>
    </source>
</evidence>
<dbReference type="EMBL" id="JBEDNZ010000011">
    <property type="protein sequence ID" value="KAL0832078.1"/>
    <property type="molecule type" value="Genomic_DNA"/>
</dbReference>
<dbReference type="InterPro" id="IPR000873">
    <property type="entry name" value="AMP-dep_synth/lig_dom"/>
</dbReference>
<comment type="caution">
    <text evidence="7">The sequence shown here is derived from an EMBL/GenBank/DDBJ whole genome shotgun (WGS) entry which is preliminary data.</text>
</comment>
<proteinExistence type="inferred from homology"/>
<dbReference type="InterPro" id="IPR042099">
    <property type="entry name" value="ANL_N_sf"/>
</dbReference>
<feature type="domain" description="AMP-binding enzyme C-terminal" evidence="6">
    <location>
        <begin position="440"/>
        <end position="516"/>
    </location>
</feature>
<dbReference type="GO" id="GO:0016874">
    <property type="term" value="F:ligase activity"/>
    <property type="evidence" value="ECO:0007669"/>
    <property type="project" value="UniProtKB-KW"/>
</dbReference>
<dbReference type="GO" id="GO:0005777">
    <property type="term" value="C:peroxisome"/>
    <property type="evidence" value="ECO:0007669"/>
    <property type="project" value="UniProtKB-SubCell"/>
</dbReference>
<evidence type="ECO:0000313" key="8">
    <source>
        <dbReference type="Proteomes" id="UP001549921"/>
    </source>
</evidence>
<dbReference type="Proteomes" id="UP001549921">
    <property type="component" value="Unassembled WGS sequence"/>
</dbReference>
<dbReference type="InterPro" id="IPR020845">
    <property type="entry name" value="AMP-binding_CS"/>
</dbReference>
<dbReference type="Pfam" id="PF13193">
    <property type="entry name" value="AMP-binding_C"/>
    <property type="match status" value="1"/>
</dbReference>
<dbReference type="PANTHER" id="PTHR24096:SF149">
    <property type="entry name" value="AMP-BINDING DOMAIN-CONTAINING PROTEIN-RELATED"/>
    <property type="match status" value="1"/>
</dbReference>
<organism evidence="7 8">
    <name type="scientific">Loxostege sticticalis</name>
    <name type="common">Beet webworm moth</name>
    <dbReference type="NCBI Taxonomy" id="481309"/>
    <lineage>
        <taxon>Eukaryota</taxon>
        <taxon>Metazoa</taxon>
        <taxon>Ecdysozoa</taxon>
        <taxon>Arthropoda</taxon>
        <taxon>Hexapoda</taxon>
        <taxon>Insecta</taxon>
        <taxon>Pterygota</taxon>
        <taxon>Neoptera</taxon>
        <taxon>Endopterygota</taxon>
        <taxon>Lepidoptera</taxon>
        <taxon>Glossata</taxon>
        <taxon>Ditrysia</taxon>
        <taxon>Pyraloidea</taxon>
        <taxon>Crambidae</taxon>
        <taxon>Pyraustinae</taxon>
        <taxon>Loxostege</taxon>
    </lineage>
</organism>
<comment type="similarity">
    <text evidence="2">Belongs to the ATP-dependent AMP-binding enzyme family.</text>
</comment>
<name>A0ABD0T242_LOXSC</name>
<gene>
    <name evidence="7" type="ORF">ABMA28_001565</name>
</gene>
<protein>
    <recommendedName>
        <fullName evidence="9">Luciferin 4-monooxygenase</fullName>
    </recommendedName>
</protein>
<keyword evidence="4" id="KW-0576">Peroxisome</keyword>
<evidence type="ECO:0000259" key="6">
    <source>
        <dbReference type="Pfam" id="PF13193"/>
    </source>
</evidence>
<dbReference type="AlphaFoldDB" id="A0ABD0T242"/>
<reference evidence="7 8" key="1">
    <citation type="submission" date="2024-06" db="EMBL/GenBank/DDBJ databases">
        <title>A chromosome-level genome assembly of beet webworm, Loxostege sticticalis.</title>
        <authorList>
            <person name="Zhang Y."/>
        </authorList>
    </citation>
    <scope>NUCLEOTIDE SEQUENCE [LARGE SCALE GENOMIC DNA]</scope>
    <source>
        <strain evidence="7">AQ028</strain>
        <tissue evidence="7">Male pupae</tissue>
    </source>
</reference>
<dbReference type="SUPFAM" id="SSF56801">
    <property type="entry name" value="Acetyl-CoA synthetase-like"/>
    <property type="match status" value="1"/>
</dbReference>
<dbReference type="Pfam" id="PF00501">
    <property type="entry name" value="AMP-binding"/>
    <property type="match status" value="1"/>
</dbReference>
<dbReference type="InterPro" id="IPR025110">
    <property type="entry name" value="AMP-bd_C"/>
</dbReference>
<dbReference type="FunFam" id="3.30.300.30:FF:000007">
    <property type="entry name" value="4-coumarate--CoA ligase 2"/>
    <property type="match status" value="1"/>
</dbReference>
<dbReference type="InterPro" id="IPR045851">
    <property type="entry name" value="AMP-bd_C_sf"/>
</dbReference>
<evidence type="ECO:0000259" key="5">
    <source>
        <dbReference type="Pfam" id="PF00501"/>
    </source>
</evidence>
<keyword evidence="3" id="KW-0436">Ligase</keyword>
<feature type="domain" description="AMP-dependent synthetase/ligase" evidence="5">
    <location>
        <begin position="33"/>
        <end position="390"/>
    </location>
</feature>
<dbReference type="PANTHER" id="PTHR24096">
    <property type="entry name" value="LONG-CHAIN-FATTY-ACID--COA LIGASE"/>
    <property type="match status" value="1"/>
</dbReference>
<evidence type="ECO:0000256" key="2">
    <source>
        <dbReference type="ARBA" id="ARBA00006432"/>
    </source>
</evidence>